<dbReference type="InterPro" id="IPR001940">
    <property type="entry name" value="Peptidase_S1C"/>
</dbReference>
<feature type="transmembrane region" description="Helical" evidence="6">
    <location>
        <begin position="21"/>
        <end position="42"/>
    </location>
</feature>
<dbReference type="AlphaFoldDB" id="A0A200J6L8"/>
<keyword evidence="4" id="KW-0720">Serine protease</keyword>
<dbReference type="Proteomes" id="UP000196151">
    <property type="component" value="Chromosome"/>
</dbReference>
<protein>
    <submittedName>
        <fullName evidence="8">Serine protease DO</fullName>
    </submittedName>
</protein>
<dbReference type="Gene3D" id="2.30.42.10">
    <property type="match status" value="1"/>
</dbReference>
<dbReference type="EMBL" id="CP147246">
    <property type="protein sequence ID" value="WYJ94043.1"/>
    <property type="molecule type" value="Genomic_DNA"/>
</dbReference>
<keyword evidence="3" id="KW-0378">Hydrolase</keyword>
<organism evidence="8">
    <name type="scientific">Candidatus Enterococcus dunnyi</name>
    <dbReference type="NCBI Taxonomy" id="1834192"/>
    <lineage>
        <taxon>Bacteria</taxon>
        <taxon>Bacillati</taxon>
        <taxon>Bacillota</taxon>
        <taxon>Bacilli</taxon>
        <taxon>Lactobacillales</taxon>
        <taxon>Enterococcaceae</taxon>
        <taxon>Enterococcus</taxon>
    </lineage>
</organism>
<accession>A0A200J6L8</accession>
<comment type="similarity">
    <text evidence="1">Belongs to the peptidase S1C family.</text>
</comment>
<dbReference type="Pfam" id="PF13180">
    <property type="entry name" value="PDZ_2"/>
    <property type="match status" value="1"/>
</dbReference>
<evidence type="ECO:0000313" key="9">
    <source>
        <dbReference type="EMBL" id="WYJ94043.1"/>
    </source>
</evidence>
<dbReference type="SMART" id="SM00228">
    <property type="entry name" value="PDZ"/>
    <property type="match status" value="1"/>
</dbReference>
<dbReference type="Pfam" id="PF13365">
    <property type="entry name" value="Trypsin_2"/>
    <property type="match status" value="1"/>
</dbReference>
<keyword evidence="6" id="KW-1133">Transmembrane helix</keyword>
<evidence type="ECO:0000256" key="2">
    <source>
        <dbReference type="ARBA" id="ARBA00022670"/>
    </source>
</evidence>
<reference evidence="9" key="3">
    <citation type="submission" date="2024-03" db="EMBL/GenBank/DDBJ databases">
        <title>The Genome Sequence of Enterococcus sp. DIV0238c.</title>
        <authorList>
            <consortium name="The Broad Institute Genomics Platform"/>
            <consortium name="The Broad Institute Microbial Omics Core"/>
            <consortium name="The Broad Institute Genomic Center for Infectious Diseases"/>
            <person name="Earl A."/>
            <person name="Manson A."/>
            <person name="Gilmore M."/>
            <person name="Schwartman J."/>
            <person name="Shea T."/>
            <person name="Abouelleil A."/>
            <person name="Cao P."/>
            <person name="Chapman S."/>
            <person name="Cusick C."/>
            <person name="Young S."/>
            <person name="Neafsey D."/>
            <person name="Nusbaum C."/>
            <person name="Birren B."/>
        </authorList>
    </citation>
    <scope>NUCLEOTIDE SEQUENCE</scope>
    <source>
        <strain evidence="9">9D6_DIV0238</strain>
    </source>
</reference>
<gene>
    <name evidence="8" type="ORF">A5889_001533</name>
    <name evidence="9" type="ORF">A5889_001545</name>
</gene>
<dbReference type="RefSeq" id="WP_087640667.1">
    <property type="nucleotide sequence ID" value="NZ_CP147246.1"/>
</dbReference>
<feature type="compositionally biased region" description="Polar residues" evidence="5">
    <location>
        <begin position="114"/>
        <end position="125"/>
    </location>
</feature>
<evidence type="ECO:0000313" key="8">
    <source>
        <dbReference type="EMBL" id="OUZ32824.1"/>
    </source>
</evidence>
<evidence type="ECO:0000256" key="5">
    <source>
        <dbReference type="SAM" id="MobiDB-lite"/>
    </source>
</evidence>
<reference evidence="9" key="2">
    <citation type="submission" date="2017-05" db="EMBL/GenBank/DDBJ databases">
        <authorList>
            <consortium name="The Broad Institute Genomics Platform"/>
            <consortium name="The Broad Institute Genomic Center for Infectious Diseases"/>
            <person name="Earl A."/>
            <person name="Manson A."/>
            <person name="Schwartman J."/>
            <person name="Gilmore M."/>
            <person name="Abouelleil A."/>
            <person name="Cao P."/>
            <person name="Chapman S."/>
            <person name="Cusick C."/>
            <person name="Shea T."/>
            <person name="Young S."/>
            <person name="Neafsey D."/>
            <person name="Nusbaum C."/>
            <person name="Birren B."/>
        </authorList>
    </citation>
    <scope>NUCLEOTIDE SEQUENCE</scope>
    <source>
        <strain evidence="9">9D6_DIV0238</strain>
    </source>
</reference>
<keyword evidence="2 8" id="KW-0645">Protease</keyword>
<evidence type="ECO:0000313" key="10">
    <source>
        <dbReference type="Proteomes" id="UP000196151"/>
    </source>
</evidence>
<keyword evidence="6" id="KW-0812">Transmembrane</keyword>
<feature type="region of interest" description="Disordered" evidence="5">
    <location>
        <begin position="45"/>
        <end position="64"/>
    </location>
</feature>
<dbReference type="Gene3D" id="2.40.10.10">
    <property type="entry name" value="Trypsin-like serine proteases"/>
    <property type="match status" value="2"/>
</dbReference>
<evidence type="ECO:0000256" key="1">
    <source>
        <dbReference type="ARBA" id="ARBA00010541"/>
    </source>
</evidence>
<dbReference type="SUPFAM" id="SSF50494">
    <property type="entry name" value="Trypsin-like serine proteases"/>
    <property type="match status" value="1"/>
</dbReference>
<dbReference type="InterPro" id="IPR043504">
    <property type="entry name" value="Peptidase_S1_PA_chymotrypsin"/>
</dbReference>
<dbReference type="InterPro" id="IPR051201">
    <property type="entry name" value="Chloro_Bact_Ser_Proteases"/>
</dbReference>
<dbReference type="PANTHER" id="PTHR43343">
    <property type="entry name" value="PEPTIDASE S12"/>
    <property type="match status" value="1"/>
</dbReference>
<dbReference type="PRINTS" id="PR00834">
    <property type="entry name" value="PROTEASES2C"/>
</dbReference>
<keyword evidence="10" id="KW-1185">Reference proteome</keyword>
<dbReference type="GO" id="GO:0004252">
    <property type="term" value="F:serine-type endopeptidase activity"/>
    <property type="evidence" value="ECO:0007669"/>
    <property type="project" value="InterPro"/>
</dbReference>
<dbReference type="PANTHER" id="PTHR43343:SF3">
    <property type="entry name" value="PROTEASE DO-LIKE 8, CHLOROPLASTIC"/>
    <property type="match status" value="1"/>
</dbReference>
<keyword evidence="6" id="KW-0472">Membrane</keyword>
<dbReference type="GO" id="GO:0006508">
    <property type="term" value="P:proteolysis"/>
    <property type="evidence" value="ECO:0007669"/>
    <property type="project" value="UniProtKB-KW"/>
</dbReference>
<dbReference type="InterPro" id="IPR001478">
    <property type="entry name" value="PDZ"/>
</dbReference>
<dbReference type="EMBL" id="NIBQ01000002">
    <property type="protein sequence ID" value="OUZ32824.1"/>
    <property type="molecule type" value="Genomic_DNA"/>
</dbReference>
<proteinExistence type="inferred from homology"/>
<dbReference type="PROSITE" id="PS50106">
    <property type="entry name" value="PDZ"/>
    <property type="match status" value="1"/>
</dbReference>
<name>A0A200J6L8_9ENTE</name>
<evidence type="ECO:0000259" key="7">
    <source>
        <dbReference type="PROSITE" id="PS50106"/>
    </source>
</evidence>
<dbReference type="OrthoDB" id="9758917at2"/>
<sequence length="431" mass="45408">MQRKDVTPDSDKKQNGVFKKFGIGLVGGLLGGALAFGGAYAITGQNNSSNSNSTTNTSVKDTKGDTKVTNVSLDVNSDVTKAVEKVQNSVVSVINLQSTSQNSDFGSLFGGQNGNEANGDESNGSDLEAASEGSGVIYKKDGKTAYVVTNNHVVDQAKGLEVVMHDGTKVQGELVGTDSYTDLAVIKISSDKVDSIAEFGNSDKLKIGEPALAIGSPLGSAYANSVTQGIISSVNRNIQNENNGQAININAIQTDAAINPGNSGGPLVNIEGQVIGINSVKIVQSESQVSVEGMGFAIPSNDVVNIINQLEKDGKVTRPALGISMEELTNVSTQQRKEILNLPDDVQTGVLVRTVQTATPADKAGLERYDVITKIDDEDISSVTELQSALYKKKVGDKMKVTFYRDGKEQSVDVELTIDQSALKTNAQTNE</sequence>
<dbReference type="InterPro" id="IPR009003">
    <property type="entry name" value="Peptidase_S1_PA"/>
</dbReference>
<evidence type="ECO:0000256" key="4">
    <source>
        <dbReference type="ARBA" id="ARBA00022825"/>
    </source>
</evidence>
<dbReference type="CDD" id="cd06781">
    <property type="entry name" value="cpPDZ_BsHtra-like"/>
    <property type="match status" value="1"/>
</dbReference>
<evidence type="ECO:0000256" key="3">
    <source>
        <dbReference type="ARBA" id="ARBA00022801"/>
    </source>
</evidence>
<feature type="domain" description="PDZ" evidence="7">
    <location>
        <begin position="307"/>
        <end position="407"/>
    </location>
</feature>
<evidence type="ECO:0000256" key="6">
    <source>
        <dbReference type="SAM" id="Phobius"/>
    </source>
</evidence>
<dbReference type="InterPro" id="IPR036034">
    <property type="entry name" value="PDZ_sf"/>
</dbReference>
<feature type="compositionally biased region" description="Low complexity" evidence="5">
    <location>
        <begin position="46"/>
        <end position="58"/>
    </location>
</feature>
<dbReference type="SUPFAM" id="SSF50156">
    <property type="entry name" value="PDZ domain-like"/>
    <property type="match status" value="1"/>
</dbReference>
<feature type="region of interest" description="Disordered" evidence="5">
    <location>
        <begin position="105"/>
        <end position="129"/>
    </location>
</feature>
<reference evidence="8" key="1">
    <citation type="submission" date="2017-05" db="EMBL/GenBank/DDBJ databases">
        <title>The Genome Sequence of Enterococcus sp. 9D6_DIV0238.</title>
        <authorList>
            <consortium name="The Broad Institute Genomics Platform"/>
            <consortium name="The Broad Institute Genomic Center for Infectious Diseases"/>
            <person name="Earl A."/>
            <person name="Manson A."/>
            <person name="Schwartman J."/>
            <person name="Gilmore M."/>
            <person name="Abouelleil A."/>
            <person name="Cao P."/>
            <person name="Chapman S."/>
            <person name="Cusick C."/>
            <person name="Shea T."/>
            <person name="Young S."/>
            <person name="Neafsey D."/>
            <person name="Nusbaum C."/>
            <person name="Birren B."/>
        </authorList>
    </citation>
    <scope>NUCLEOTIDE SEQUENCE [LARGE SCALE GENOMIC DNA]</scope>
    <source>
        <strain evidence="8">9D6_DIV0238</strain>
    </source>
</reference>